<evidence type="ECO:0000313" key="5">
    <source>
        <dbReference type="Proteomes" id="UP000832041"/>
    </source>
</evidence>
<reference evidence="4 5" key="1">
    <citation type="submission" date="2020-04" db="EMBL/GenBank/DDBJ databases">
        <title>Thermobifida alba genome sequencing and assembly.</title>
        <authorList>
            <person name="Luzics S."/>
            <person name="Horvath B."/>
            <person name="Nagy I."/>
            <person name="Toth A."/>
            <person name="Nagy I."/>
            <person name="Kukolya J."/>
        </authorList>
    </citation>
    <scope>NUCLEOTIDE SEQUENCE [LARGE SCALE GENOMIC DNA]</scope>
    <source>
        <strain evidence="4 5">DSM 43795</strain>
    </source>
</reference>
<keyword evidence="1" id="KW-0560">Oxidoreductase</keyword>
<evidence type="ECO:0000259" key="3">
    <source>
        <dbReference type="Pfam" id="PF22725"/>
    </source>
</evidence>
<dbReference type="Gene3D" id="3.40.50.720">
    <property type="entry name" value="NAD(P)-binding Rossmann-like Domain"/>
    <property type="match status" value="1"/>
</dbReference>
<dbReference type="Pfam" id="PF22725">
    <property type="entry name" value="GFO_IDH_MocA_C3"/>
    <property type="match status" value="1"/>
</dbReference>
<dbReference type="InterPro" id="IPR000683">
    <property type="entry name" value="Gfo/Idh/MocA-like_OxRdtase_N"/>
</dbReference>
<dbReference type="RefSeq" id="WP_248593192.1">
    <property type="nucleotide sequence ID" value="NZ_BAABEB010000027.1"/>
</dbReference>
<dbReference type="InterPro" id="IPR036291">
    <property type="entry name" value="NAD(P)-bd_dom_sf"/>
</dbReference>
<organism evidence="4 5">
    <name type="scientific">Thermobifida alba</name>
    <name type="common">Thermomonospora alba</name>
    <dbReference type="NCBI Taxonomy" id="53522"/>
    <lineage>
        <taxon>Bacteria</taxon>
        <taxon>Bacillati</taxon>
        <taxon>Actinomycetota</taxon>
        <taxon>Actinomycetes</taxon>
        <taxon>Streptosporangiales</taxon>
        <taxon>Nocardiopsidaceae</taxon>
        <taxon>Thermobifida</taxon>
    </lineage>
</organism>
<proteinExistence type="predicted"/>
<feature type="domain" description="Gfo/Idh/MocA-like oxidoreductase N-terminal" evidence="2">
    <location>
        <begin position="10"/>
        <end position="129"/>
    </location>
</feature>
<dbReference type="SUPFAM" id="SSF51735">
    <property type="entry name" value="NAD(P)-binding Rossmann-fold domains"/>
    <property type="match status" value="1"/>
</dbReference>
<dbReference type="InterPro" id="IPR050463">
    <property type="entry name" value="Gfo/Idh/MocA_oxidrdct_glycsds"/>
</dbReference>
<dbReference type="PANTHER" id="PTHR43818">
    <property type="entry name" value="BCDNA.GH03377"/>
    <property type="match status" value="1"/>
</dbReference>
<dbReference type="InterPro" id="IPR055170">
    <property type="entry name" value="GFO_IDH_MocA-like_dom"/>
</dbReference>
<name>A0ABY4L3N3_THEAE</name>
<sequence>MTPAAEPVPVVLVGVHGHGRSHLRNLRRLSEAGLVRLVGVCDSRPVPDSALDGLGPVPYSPDLSDLLKTTGAAITILVTPIHTHLPLARTALDHGSHLLLEKPPTATLAEFDELCAAVAASGLACQIGFQSLGSSAVAAVRALLADGAIGAVRGIGGAGTWIRTSAYYARAAWAGRRRLDGRDVVDGALTNPFAHAIATALAVAGADREVSGPVELELFHAHDIESDDTSCVRLHSPDGTPISVAVTLCAAEHRPPHLVVHGETGRIVFEYTLDRVTLHRDGAAPVTTEHSRTDLLENLVAHVVRGEPLLVPPAATRGFMTVLEAVRRAPDPAPIPESAQQVSVDAEGTRRVVSGVDGLVHRSAERVALFSEIGVPWAPPTTVVAS</sequence>
<evidence type="ECO:0000259" key="2">
    <source>
        <dbReference type="Pfam" id="PF01408"/>
    </source>
</evidence>
<evidence type="ECO:0000256" key="1">
    <source>
        <dbReference type="ARBA" id="ARBA00023002"/>
    </source>
</evidence>
<evidence type="ECO:0000313" key="4">
    <source>
        <dbReference type="EMBL" id="UPT20900.1"/>
    </source>
</evidence>
<accession>A0ABY4L3N3</accession>
<dbReference type="Pfam" id="PF01408">
    <property type="entry name" value="GFO_IDH_MocA"/>
    <property type="match status" value="1"/>
</dbReference>
<dbReference type="PANTHER" id="PTHR43818:SF11">
    <property type="entry name" value="BCDNA.GH03377"/>
    <property type="match status" value="1"/>
</dbReference>
<keyword evidence="5" id="KW-1185">Reference proteome</keyword>
<dbReference type="Proteomes" id="UP000832041">
    <property type="component" value="Chromosome"/>
</dbReference>
<feature type="domain" description="GFO/IDH/MocA-like oxidoreductase" evidence="3">
    <location>
        <begin position="138"/>
        <end position="268"/>
    </location>
</feature>
<dbReference type="Gene3D" id="3.30.360.10">
    <property type="entry name" value="Dihydrodipicolinate Reductase, domain 2"/>
    <property type="match status" value="1"/>
</dbReference>
<dbReference type="SUPFAM" id="SSF55347">
    <property type="entry name" value="Glyceraldehyde-3-phosphate dehydrogenase-like, C-terminal domain"/>
    <property type="match status" value="1"/>
</dbReference>
<dbReference type="EMBL" id="CP051627">
    <property type="protein sequence ID" value="UPT20900.1"/>
    <property type="molecule type" value="Genomic_DNA"/>
</dbReference>
<gene>
    <name evidence="4" type="ORF">FOF52_07940</name>
</gene>
<protein>
    <submittedName>
        <fullName evidence="4">Gfo/Idh/MocA family oxidoreductase</fullName>
    </submittedName>
</protein>